<gene>
    <name evidence="1" type="ORF">HMPREF9446_03897</name>
</gene>
<dbReference type="AlphaFoldDB" id="F3PYT9"/>
<dbReference type="EMBL" id="AFBN01000115">
    <property type="protein sequence ID" value="EGF49262.1"/>
    <property type="molecule type" value="Genomic_DNA"/>
</dbReference>
<protein>
    <submittedName>
        <fullName evidence="1">Uncharacterized protein</fullName>
    </submittedName>
</protein>
<dbReference type="Proteomes" id="UP000003416">
    <property type="component" value="Unassembled WGS sequence"/>
</dbReference>
<accession>F3PYT9</accession>
<reference evidence="1 2" key="1">
    <citation type="submission" date="2011-02" db="EMBL/GenBank/DDBJ databases">
        <authorList>
            <person name="Weinstock G."/>
            <person name="Sodergren E."/>
            <person name="Clifton S."/>
            <person name="Fulton L."/>
            <person name="Fulton B."/>
            <person name="Courtney L."/>
            <person name="Fronick C."/>
            <person name="Harrison M."/>
            <person name="Strong C."/>
            <person name="Farmer C."/>
            <person name="Delahaunty K."/>
            <person name="Markovic C."/>
            <person name="Hall O."/>
            <person name="Minx P."/>
            <person name="Tomlinson C."/>
            <person name="Mitreva M."/>
            <person name="Hou S."/>
            <person name="Chen J."/>
            <person name="Wollam A."/>
            <person name="Pepin K.H."/>
            <person name="Johnson M."/>
            <person name="Bhonagiri V."/>
            <person name="Zhang X."/>
            <person name="Suruliraj S."/>
            <person name="Warren W."/>
            <person name="Chinwalla A."/>
            <person name="Mardis E.R."/>
            <person name="Wilson R.K."/>
        </authorList>
    </citation>
    <scope>NUCLEOTIDE SEQUENCE [LARGE SCALE GENOMIC DNA]</scope>
    <source>
        <strain evidence="1 2">YIT 12057</strain>
    </source>
</reference>
<dbReference type="HOGENOM" id="CLU_3229606_0_0_10"/>
<name>F3PYT9_9BACE</name>
<proteinExistence type="predicted"/>
<evidence type="ECO:0000313" key="2">
    <source>
        <dbReference type="Proteomes" id="UP000003416"/>
    </source>
</evidence>
<sequence length="43" mass="5058">MQPCNTWRILNVFASWFYTRLPGSTCGVTKREKVNINPKNEKE</sequence>
<dbReference type="STRING" id="763034.HMPREF9446_03897"/>
<evidence type="ECO:0000313" key="1">
    <source>
        <dbReference type="EMBL" id="EGF49262.1"/>
    </source>
</evidence>
<comment type="caution">
    <text evidence="1">The sequence shown here is derived from an EMBL/GenBank/DDBJ whole genome shotgun (WGS) entry which is preliminary data.</text>
</comment>
<organism evidence="1 2">
    <name type="scientific">Bacteroides fluxus YIT 12057</name>
    <dbReference type="NCBI Taxonomy" id="763034"/>
    <lineage>
        <taxon>Bacteria</taxon>
        <taxon>Pseudomonadati</taxon>
        <taxon>Bacteroidota</taxon>
        <taxon>Bacteroidia</taxon>
        <taxon>Bacteroidales</taxon>
        <taxon>Bacteroidaceae</taxon>
        <taxon>Bacteroides</taxon>
    </lineage>
</organism>
<keyword evidence="2" id="KW-1185">Reference proteome</keyword>